<accession>A0ABR4NSB7</accession>
<dbReference type="Proteomes" id="UP001623330">
    <property type="component" value="Unassembled WGS sequence"/>
</dbReference>
<keyword evidence="4" id="KW-0408">Iron</keyword>
<evidence type="ECO:0000256" key="3">
    <source>
        <dbReference type="ARBA" id="ARBA00022946"/>
    </source>
</evidence>
<sequence length="638" mass="73540">MVGRSLIRSCLQKGRLPLSTAYGALSLQRWNSTFSKEVLQGFDVDENVSIYRKANGELRHGTNAREARLQPETLEGRANRSVIELNKDVASVINDHILSQHIPNNVRRVAMNYFNELQEKNSLHRPCKTPMEVDSHLASVFLQNYAAIYQSLSELKKRVPDFRPRKILDVGYGPATGIVAFNDVMGPDYKPDLKDAVIIGNLEMQKRAKIILSRQFNEIPDAEQNIYSEDQNIDEIPIKDDVVGPITTKKIKIMTNLRSSSPSAQQYDLIIITHQLLKSKEKFNTQIDENITHFLNVLAPGGHIVIIERGNPIGYETVAKARQIILRPENFSNEVGKIPRPWMKGALSNMFRENSNEYNVSKSGEFKPNYYLTEIAPYPHHAKDVLQTGKPIYYEFKDGKALKFINFQKMVKRPKFSIELKRGKLLSASWERENKRFLDLRGSGRRNSNDYEIINYCYLIMERSKCDENSIEKIESERKRQMENEQNIVAFQGDGTSLTWPRIIKEPIKRKGHVILHLMAPSGKIEKWTIPKSFSKEIYHDARKAEKGDLWPFGAKTKVLGMASLNVEKFKELERKMIIESRREKKHDERDISISLNEINNMTLEQVEQLQQSDGSETIDNMKKLAKAYGYYFDKKKK</sequence>
<comment type="subcellular location">
    <subcellularLocation>
        <location evidence="1">Mitochondrion</location>
    </subcellularLocation>
</comment>
<dbReference type="EMBL" id="JBEVYD010000008">
    <property type="protein sequence ID" value="KAL3231194.1"/>
    <property type="molecule type" value="Genomic_DNA"/>
</dbReference>
<evidence type="ECO:0000256" key="6">
    <source>
        <dbReference type="ARBA" id="ARBA00023128"/>
    </source>
</evidence>
<dbReference type="InterPro" id="IPR016522">
    <property type="entry name" value="RSM22_mit_bud"/>
</dbReference>
<keyword evidence="3" id="KW-0809">Transit peptide</keyword>
<evidence type="ECO:0000256" key="1">
    <source>
        <dbReference type="ARBA" id="ARBA00004173"/>
    </source>
</evidence>
<keyword evidence="6" id="KW-0496">Mitochondrion</keyword>
<evidence type="ECO:0000256" key="2">
    <source>
        <dbReference type="ARBA" id="ARBA00022723"/>
    </source>
</evidence>
<comment type="caution">
    <text evidence="8">The sequence shown here is derived from an EMBL/GenBank/DDBJ whole genome shotgun (WGS) entry which is preliminary data.</text>
</comment>
<evidence type="ECO:0000313" key="9">
    <source>
        <dbReference type="Proteomes" id="UP001623330"/>
    </source>
</evidence>
<comment type="function">
    <text evidence="7">Mitochondrial ribosome (mitoribosome) assembly factor. Binds at the interface of the head and body domains of the mitochondrial small ribosomal subunit (mt-SSU), occluding the mRNA channel and preventing compaction of the head domain towards the body. Probable inactive methyltransferase: retains the characteristic folding and ability to bind S-adenosyl-L-methionine, but it probably lost its methyltransferase activity.</text>
</comment>
<dbReference type="GO" id="GO:0008168">
    <property type="term" value="F:methyltransferase activity"/>
    <property type="evidence" value="ECO:0007669"/>
    <property type="project" value="UniProtKB-KW"/>
</dbReference>
<dbReference type="PANTHER" id="PTHR13184:SF5">
    <property type="entry name" value="METHYLTRANSFERASE-LIKE PROTEIN 17, MITOCHONDRIAL"/>
    <property type="match status" value="1"/>
</dbReference>
<dbReference type="InterPro" id="IPR029063">
    <property type="entry name" value="SAM-dependent_MTases_sf"/>
</dbReference>
<proteinExistence type="predicted"/>
<evidence type="ECO:0000256" key="7">
    <source>
        <dbReference type="ARBA" id="ARBA00045681"/>
    </source>
</evidence>
<protein>
    <submittedName>
        <fullName evidence="8">S-adenosyl-L-methionine-dependent RNA methyltransferase RSM22, mitochondrial</fullName>
    </submittedName>
</protein>
<evidence type="ECO:0000256" key="5">
    <source>
        <dbReference type="ARBA" id="ARBA00023014"/>
    </source>
</evidence>
<name>A0ABR4NSB7_9SACH</name>
<dbReference type="Pfam" id="PF09243">
    <property type="entry name" value="Rsm22"/>
    <property type="match status" value="2"/>
</dbReference>
<evidence type="ECO:0000256" key="4">
    <source>
        <dbReference type="ARBA" id="ARBA00023004"/>
    </source>
</evidence>
<keyword evidence="9" id="KW-1185">Reference proteome</keyword>
<dbReference type="InterPro" id="IPR015324">
    <property type="entry name" value="Ribosomal_Rsm22-like"/>
</dbReference>
<reference evidence="8 9" key="1">
    <citation type="submission" date="2024-05" db="EMBL/GenBank/DDBJ databases">
        <title>Long read based assembly of the Candida bracarensis genome reveals expanded adhesin content.</title>
        <authorList>
            <person name="Marcet-Houben M."/>
            <person name="Ksiezopolska E."/>
            <person name="Gabaldon T."/>
        </authorList>
    </citation>
    <scope>NUCLEOTIDE SEQUENCE [LARGE SCALE GENOMIC DNA]</scope>
    <source>
        <strain evidence="8 9">CBM6</strain>
    </source>
</reference>
<dbReference type="InterPro" id="IPR052571">
    <property type="entry name" value="Mt_RNA_Methyltransferase"/>
</dbReference>
<organism evidence="8 9">
    <name type="scientific">Nakaseomyces bracarensis</name>
    <dbReference type="NCBI Taxonomy" id="273131"/>
    <lineage>
        <taxon>Eukaryota</taxon>
        <taxon>Fungi</taxon>
        <taxon>Dikarya</taxon>
        <taxon>Ascomycota</taxon>
        <taxon>Saccharomycotina</taxon>
        <taxon>Saccharomycetes</taxon>
        <taxon>Saccharomycetales</taxon>
        <taxon>Saccharomycetaceae</taxon>
        <taxon>Nakaseomyces</taxon>
    </lineage>
</organism>
<keyword evidence="8" id="KW-0489">Methyltransferase</keyword>
<dbReference type="SUPFAM" id="SSF53335">
    <property type="entry name" value="S-adenosyl-L-methionine-dependent methyltransferases"/>
    <property type="match status" value="1"/>
</dbReference>
<keyword evidence="5" id="KW-0411">Iron-sulfur</keyword>
<dbReference type="GO" id="GO:0032259">
    <property type="term" value="P:methylation"/>
    <property type="evidence" value="ECO:0007669"/>
    <property type="project" value="UniProtKB-KW"/>
</dbReference>
<dbReference type="PIRSF" id="PIRSF007797">
    <property type="entry name" value="RSM22"/>
    <property type="match status" value="1"/>
</dbReference>
<keyword evidence="8" id="KW-0808">Transferase</keyword>
<dbReference type="PANTHER" id="PTHR13184">
    <property type="entry name" value="37S RIBOSOMAL PROTEIN S22"/>
    <property type="match status" value="1"/>
</dbReference>
<evidence type="ECO:0000313" key="8">
    <source>
        <dbReference type="EMBL" id="KAL3231194.1"/>
    </source>
</evidence>
<gene>
    <name evidence="8" type="ORF">RNJ44_00833</name>
</gene>
<keyword evidence="2" id="KW-0479">Metal-binding</keyword>